<name>A0A2H0A7V7_9BACT</name>
<evidence type="ECO:0000259" key="1">
    <source>
        <dbReference type="Pfam" id="PF01909"/>
    </source>
</evidence>
<organism evidence="2 3">
    <name type="scientific">Candidatus Desantisbacteria bacterium CG23_combo_of_CG06-09_8_20_14_all_40_23</name>
    <dbReference type="NCBI Taxonomy" id="1974550"/>
    <lineage>
        <taxon>Bacteria</taxon>
        <taxon>Candidatus Desantisiibacteriota</taxon>
    </lineage>
</organism>
<dbReference type="EMBL" id="PCSH01000112">
    <property type="protein sequence ID" value="PIP40558.1"/>
    <property type="molecule type" value="Genomic_DNA"/>
</dbReference>
<dbReference type="InterPro" id="IPR043519">
    <property type="entry name" value="NT_sf"/>
</dbReference>
<sequence>MIFNRHTGIRFGNRSGCYKTGDKKQEKSMNTKFKGLFGLKKLVDFIVSDYKPERIILFGSYGSSAEKKSSDIDLLIIKKTHKRFVDRVVEVIQSIRREFGIKYPVEPLVYTPEEWEWAKGMNSIFVRTILSKGIVLYGKE</sequence>
<protein>
    <recommendedName>
        <fullName evidence="1">Polymerase nucleotidyl transferase domain-containing protein</fullName>
    </recommendedName>
</protein>
<feature type="domain" description="Polymerase nucleotidyl transferase" evidence="1">
    <location>
        <begin position="39"/>
        <end position="94"/>
    </location>
</feature>
<comment type="caution">
    <text evidence="2">The sequence shown here is derived from an EMBL/GenBank/DDBJ whole genome shotgun (WGS) entry which is preliminary data.</text>
</comment>
<accession>A0A2H0A7V7</accession>
<dbReference type="CDD" id="cd05403">
    <property type="entry name" value="NT_KNTase_like"/>
    <property type="match status" value="1"/>
</dbReference>
<dbReference type="PANTHER" id="PTHR33933:SF3">
    <property type="entry name" value="PROTEIN ADENYLYLTRANSFERASE MJ0604-RELATED"/>
    <property type="match status" value="1"/>
</dbReference>
<dbReference type="Pfam" id="PF01909">
    <property type="entry name" value="NTP_transf_2"/>
    <property type="match status" value="1"/>
</dbReference>
<dbReference type="InterPro" id="IPR052548">
    <property type="entry name" value="Type_VII_TA_antitoxin"/>
</dbReference>
<dbReference type="Proteomes" id="UP000231067">
    <property type="component" value="Unassembled WGS sequence"/>
</dbReference>
<evidence type="ECO:0000313" key="2">
    <source>
        <dbReference type="EMBL" id="PIP40558.1"/>
    </source>
</evidence>
<proteinExistence type="predicted"/>
<dbReference type="PANTHER" id="PTHR33933">
    <property type="entry name" value="NUCLEOTIDYLTRANSFERASE"/>
    <property type="match status" value="1"/>
</dbReference>
<dbReference type="AlphaFoldDB" id="A0A2H0A7V7"/>
<dbReference type="Gene3D" id="3.30.460.10">
    <property type="entry name" value="Beta Polymerase, domain 2"/>
    <property type="match status" value="1"/>
</dbReference>
<dbReference type="SUPFAM" id="SSF81301">
    <property type="entry name" value="Nucleotidyltransferase"/>
    <property type="match status" value="1"/>
</dbReference>
<reference evidence="2 3" key="1">
    <citation type="submission" date="2017-09" db="EMBL/GenBank/DDBJ databases">
        <title>Depth-based differentiation of microbial function through sediment-hosted aquifers and enrichment of novel symbionts in the deep terrestrial subsurface.</title>
        <authorList>
            <person name="Probst A.J."/>
            <person name="Ladd B."/>
            <person name="Jarett J.K."/>
            <person name="Geller-Mcgrath D.E."/>
            <person name="Sieber C.M."/>
            <person name="Emerson J.B."/>
            <person name="Anantharaman K."/>
            <person name="Thomas B.C."/>
            <person name="Malmstrom R."/>
            <person name="Stieglmeier M."/>
            <person name="Klingl A."/>
            <person name="Woyke T."/>
            <person name="Ryan C.M."/>
            <person name="Banfield J.F."/>
        </authorList>
    </citation>
    <scope>NUCLEOTIDE SEQUENCE [LARGE SCALE GENOMIC DNA]</scope>
    <source>
        <strain evidence="2">CG23_combo_of_CG06-09_8_20_14_all_40_23</strain>
    </source>
</reference>
<evidence type="ECO:0000313" key="3">
    <source>
        <dbReference type="Proteomes" id="UP000231067"/>
    </source>
</evidence>
<dbReference type="GO" id="GO:0016779">
    <property type="term" value="F:nucleotidyltransferase activity"/>
    <property type="evidence" value="ECO:0007669"/>
    <property type="project" value="InterPro"/>
</dbReference>
<dbReference type="InterPro" id="IPR002934">
    <property type="entry name" value="Polymerase_NTP_transf_dom"/>
</dbReference>
<gene>
    <name evidence="2" type="ORF">COX18_06325</name>
</gene>